<dbReference type="Pfam" id="PF12804">
    <property type="entry name" value="NTP_transf_3"/>
    <property type="match status" value="1"/>
</dbReference>
<sequence>MLSSLSKAQFDVLYAFFRSSGALKENQIQSLTGIPLARVKSTVRELESCGYLAQQQITVAGEEALAPYAVDNAVIMAAGLSSRFAPISYERPKGTLRVRGEVLIERQIEQLHEAGITDVIVVVGYRKEYFFYLAEKYGVKIVVNSEYATRNNNGSLWLVRDKIANTYVCSSDDYFTENPFESHVYRAYYSAQYVKGETDEWCLKTDTDGLITGVTVGGRDTWIMLGHVYFDREFSRTFVEILESVYHLSETAPKLWEQIYVDQINAFKMVIRKYPEGVINEFDSVDELRSFDPFFMENVDSEIFENIKKTLGCDVNDIQDVYPLKQGITNLSCHFAVTGHEYVYRHPGIGTDKIMDRQAESEALNLARELKLDSTFLASDPLQGWKISRFIPDCRNLDVNNPEELRRAMRMSRQLHESGKKLTRKFDFVAEGLRYEDILKQYGPIDVPGYEELREKVLRLKRYTDADNFPIVPSHNDFSSLNFLVSPEGDLDLIDWEYSGMSDIAADFGTMVVSSLDHNDKLADQALEYYFDRPPTPAEHRHFWSYVVFAGWCWYLWSLVKESEGDIIGEWLYIYYSHATEKINDLLVAYEKDAR</sequence>
<reference evidence="4 5" key="1">
    <citation type="submission" date="2016-01" db="EMBL/GenBank/DDBJ databases">
        <authorList>
            <person name="Mitreva M."/>
            <person name="Pepin K.H."/>
            <person name="Mihindukulasuriya K.A."/>
            <person name="Fulton R."/>
            <person name="Fronick C."/>
            <person name="O'Laughlin M."/>
            <person name="Miner T."/>
            <person name="Herter B."/>
            <person name="Rosa B.A."/>
            <person name="Cordes M."/>
            <person name="Tomlinson C."/>
            <person name="Wollam A."/>
            <person name="Palsikar V.B."/>
            <person name="Mardis E.R."/>
            <person name="Wilson R.K."/>
        </authorList>
    </citation>
    <scope>NUCLEOTIDE SEQUENCE [LARGE SCALE GENOMIC DNA]</scope>
    <source>
        <strain evidence="4 5">DNF00696</strain>
    </source>
</reference>
<organism evidence="4 5">
    <name type="scientific">Varibaculum cambriense</name>
    <dbReference type="NCBI Taxonomy" id="184870"/>
    <lineage>
        <taxon>Bacteria</taxon>
        <taxon>Bacillati</taxon>
        <taxon>Actinomycetota</taxon>
        <taxon>Actinomycetes</taxon>
        <taxon>Actinomycetales</taxon>
        <taxon>Actinomycetaceae</taxon>
        <taxon>Varibaculum</taxon>
    </lineage>
</organism>
<dbReference type="InterPro" id="IPR029044">
    <property type="entry name" value="Nucleotide-diphossugar_trans"/>
</dbReference>
<proteinExistence type="predicted"/>
<dbReference type="CDD" id="cd05151">
    <property type="entry name" value="ChoK-like"/>
    <property type="match status" value="1"/>
</dbReference>
<gene>
    <name evidence="4" type="ORF">HMPREF1862_01563</name>
</gene>
<dbReference type="AlphaFoldDB" id="A0AB34WY65"/>
<keyword evidence="4" id="KW-0418">Kinase</keyword>
<name>A0AB34WY65_9ACTO</name>
<dbReference type="PANTHER" id="PTHR43584:SF5">
    <property type="entry name" value="PROTEIN LICC"/>
    <property type="match status" value="1"/>
</dbReference>
<dbReference type="GO" id="GO:0016301">
    <property type="term" value="F:kinase activity"/>
    <property type="evidence" value="ECO:0007669"/>
    <property type="project" value="UniProtKB-KW"/>
</dbReference>
<dbReference type="Gene3D" id="3.30.200.20">
    <property type="entry name" value="Phosphorylase Kinase, domain 1"/>
    <property type="match status" value="1"/>
</dbReference>
<dbReference type="Proteomes" id="UP000070572">
    <property type="component" value="Unassembled WGS sequence"/>
</dbReference>
<evidence type="ECO:0000256" key="1">
    <source>
        <dbReference type="ARBA" id="ARBA00022679"/>
    </source>
</evidence>
<evidence type="ECO:0000313" key="4">
    <source>
        <dbReference type="EMBL" id="KXB80085.1"/>
    </source>
</evidence>
<keyword evidence="2" id="KW-0548">Nucleotidyltransferase</keyword>
<evidence type="ECO:0000256" key="2">
    <source>
        <dbReference type="ARBA" id="ARBA00022695"/>
    </source>
</evidence>
<dbReference type="GO" id="GO:0016779">
    <property type="term" value="F:nucleotidyltransferase activity"/>
    <property type="evidence" value="ECO:0007669"/>
    <property type="project" value="UniProtKB-KW"/>
</dbReference>
<feature type="domain" description="MobA-like NTP transferase" evidence="3">
    <location>
        <begin position="73"/>
        <end position="149"/>
    </location>
</feature>
<evidence type="ECO:0000313" key="5">
    <source>
        <dbReference type="Proteomes" id="UP000070572"/>
    </source>
</evidence>
<dbReference type="PANTHER" id="PTHR43584">
    <property type="entry name" value="NUCLEOTIDYL TRANSFERASE"/>
    <property type="match status" value="1"/>
</dbReference>
<accession>A0AB34WY65</accession>
<dbReference type="InterPro" id="IPR011009">
    <property type="entry name" value="Kinase-like_dom_sf"/>
</dbReference>
<dbReference type="SUPFAM" id="SSF53448">
    <property type="entry name" value="Nucleotide-diphospho-sugar transferases"/>
    <property type="match status" value="1"/>
</dbReference>
<comment type="caution">
    <text evidence="4">The sequence shown here is derived from an EMBL/GenBank/DDBJ whole genome shotgun (WGS) entry which is preliminary data.</text>
</comment>
<dbReference type="Gene3D" id="3.90.550.10">
    <property type="entry name" value="Spore Coat Polysaccharide Biosynthesis Protein SpsA, Chain A"/>
    <property type="match status" value="1"/>
</dbReference>
<keyword evidence="1" id="KW-0808">Transferase</keyword>
<dbReference type="RefSeq" id="WP_060920693.1">
    <property type="nucleotide sequence ID" value="NZ_KQ960684.1"/>
</dbReference>
<dbReference type="EMBL" id="LSDN01000019">
    <property type="protein sequence ID" value="KXB80085.1"/>
    <property type="molecule type" value="Genomic_DNA"/>
</dbReference>
<dbReference type="Pfam" id="PF01633">
    <property type="entry name" value="Choline_kinase"/>
    <property type="match status" value="1"/>
</dbReference>
<dbReference type="Gene3D" id="3.90.1200.10">
    <property type="match status" value="1"/>
</dbReference>
<dbReference type="SUPFAM" id="SSF56112">
    <property type="entry name" value="Protein kinase-like (PK-like)"/>
    <property type="match status" value="1"/>
</dbReference>
<dbReference type="InterPro" id="IPR050065">
    <property type="entry name" value="GlmU-like"/>
</dbReference>
<dbReference type="InterPro" id="IPR025877">
    <property type="entry name" value="MobA-like_NTP_Trfase"/>
</dbReference>
<protein>
    <submittedName>
        <fullName evidence="4">Choline/ethanolamine kinase</fullName>
    </submittedName>
</protein>
<evidence type="ECO:0000259" key="3">
    <source>
        <dbReference type="Pfam" id="PF12804"/>
    </source>
</evidence>
<dbReference type="CDD" id="cd02523">
    <property type="entry name" value="PC_cytidylyltransferase"/>
    <property type="match status" value="1"/>
</dbReference>